<gene>
    <name evidence="4" type="ORF">SCHPADRAFT_850404</name>
</gene>
<accession>A0A0H2RZL5</accession>
<evidence type="ECO:0000313" key="4">
    <source>
        <dbReference type="EMBL" id="KLO14908.1"/>
    </source>
</evidence>
<evidence type="ECO:0000256" key="3">
    <source>
        <dbReference type="SAM" id="SignalP"/>
    </source>
</evidence>
<dbReference type="EMBL" id="KQ085937">
    <property type="protein sequence ID" value="KLO14908.1"/>
    <property type="molecule type" value="Genomic_DNA"/>
</dbReference>
<feature type="transmembrane region" description="Helical" evidence="2">
    <location>
        <begin position="179"/>
        <end position="199"/>
    </location>
</feature>
<name>A0A0H2RZL5_9AGAM</name>
<evidence type="ECO:0000256" key="1">
    <source>
        <dbReference type="SAM" id="MobiDB-lite"/>
    </source>
</evidence>
<dbReference type="InParanoid" id="A0A0H2RZL5"/>
<organism evidence="4 5">
    <name type="scientific">Schizopora paradoxa</name>
    <dbReference type="NCBI Taxonomy" id="27342"/>
    <lineage>
        <taxon>Eukaryota</taxon>
        <taxon>Fungi</taxon>
        <taxon>Dikarya</taxon>
        <taxon>Basidiomycota</taxon>
        <taxon>Agaricomycotina</taxon>
        <taxon>Agaricomycetes</taxon>
        <taxon>Hymenochaetales</taxon>
        <taxon>Schizoporaceae</taxon>
        <taxon>Schizopora</taxon>
    </lineage>
</organism>
<proteinExistence type="predicted"/>
<evidence type="ECO:0000256" key="2">
    <source>
        <dbReference type="SAM" id="Phobius"/>
    </source>
</evidence>
<dbReference type="OrthoDB" id="3357304at2759"/>
<feature type="region of interest" description="Disordered" evidence="1">
    <location>
        <begin position="372"/>
        <end position="392"/>
    </location>
</feature>
<feature type="compositionally biased region" description="Polar residues" evidence="1">
    <location>
        <begin position="379"/>
        <end position="392"/>
    </location>
</feature>
<keyword evidence="2" id="KW-0472">Membrane</keyword>
<feature type="transmembrane region" description="Helical" evidence="2">
    <location>
        <begin position="219"/>
        <end position="237"/>
    </location>
</feature>
<reference evidence="4 5" key="1">
    <citation type="submission" date="2015-04" db="EMBL/GenBank/DDBJ databases">
        <title>Complete genome sequence of Schizopora paradoxa KUC8140, a cosmopolitan wood degrader in East Asia.</title>
        <authorList>
            <consortium name="DOE Joint Genome Institute"/>
            <person name="Min B."/>
            <person name="Park H."/>
            <person name="Jang Y."/>
            <person name="Kim J.-J."/>
            <person name="Kim K.H."/>
            <person name="Pangilinan J."/>
            <person name="Lipzen A."/>
            <person name="Riley R."/>
            <person name="Grigoriev I.V."/>
            <person name="Spatafora J.W."/>
            <person name="Choi I.-G."/>
        </authorList>
    </citation>
    <scope>NUCLEOTIDE SEQUENCE [LARGE SCALE GENOMIC DNA]</scope>
    <source>
        <strain evidence="4 5">KUC8140</strain>
    </source>
</reference>
<evidence type="ECO:0008006" key="6">
    <source>
        <dbReference type="Google" id="ProtNLM"/>
    </source>
</evidence>
<feature type="region of interest" description="Disordered" evidence="1">
    <location>
        <begin position="487"/>
        <end position="512"/>
    </location>
</feature>
<feature type="transmembrane region" description="Helical" evidence="2">
    <location>
        <begin position="149"/>
        <end position="172"/>
    </location>
</feature>
<feature type="chain" id="PRO_5005201908" description="PalH-domain-containing protein" evidence="3">
    <location>
        <begin position="26"/>
        <end position="535"/>
    </location>
</feature>
<keyword evidence="2" id="KW-1133">Transmembrane helix</keyword>
<dbReference type="Proteomes" id="UP000053477">
    <property type="component" value="Unassembled WGS sequence"/>
</dbReference>
<evidence type="ECO:0000313" key="5">
    <source>
        <dbReference type="Proteomes" id="UP000053477"/>
    </source>
</evidence>
<keyword evidence="3" id="KW-0732">Signal</keyword>
<feature type="signal peptide" evidence="3">
    <location>
        <begin position="1"/>
        <end position="25"/>
    </location>
</feature>
<protein>
    <recommendedName>
        <fullName evidence="6">PalH-domain-containing protein</fullName>
    </recommendedName>
</protein>
<dbReference type="AlphaFoldDB" id="A0A0H2RZL5"/>
<keyword evidence="2" id="KW-0812">Transmembrane</keyword>
<feature type="transmembrane region" description="Helical" evidence="2">
    <location>
        <begin position="249"/>
        <end position="272"/>
    </location>
</feature>
<sequence length="535" mass="60385">MLDLRSNGPLTILTILLTILDFVGAQDSDDGSFDHNPVLAHQPTFACSLPVQILVTGIKFALTGVLLCHLIFTAQYHWPLARLNYALQISGVVVLFISLIASIRIIFSRTMADSQQWPYMLYYLAVDMPPTKNSPDDAKPWSIPLQVGWYAMSALTSALVQLTHIQFLTLLYPSDLEGHLVLSLLGPLAVISAAMEFLPLQNSQKVLDIADTVRNTCNAALSLLFTAALMLWGFHVNRERAWRTDGGTAAFGAGAITLAIISVALNFLYIPYKDDYTWLPRLIWAVMQWQNFLGWWWWVGGEMGVSEVEELIRREERRAQKRRIRAAQRAGGRRKAQALWRNASETLRFARSSAPKEKAPQNEHIELVNRRPTAEGQAPSVQSNQDSAATPTASTVTGVIARQFFSTPVGRTLRSWFTVLRRAHLRAQHVQAIEHDERRQQVYRNDNAGDTGDGVVGWGLGSFGIRERERHEALDIEQEDRGDLIERENSISDSTQPQQRTNIRAVPSAPPVTPRWSVWWWGPLRRWRLQDTTSY</sequence>
<feature type="compositionally biased region" description="Polar residues" evidence="1">
    <location>
        <begin position="491"/>
        <end position="502"/>
    </location>
</feature>
<keyword evidence="5" id="KW-1185">Reference proteome</keyword>
<feature type="transmembrane region" description="Helical" evidence="2">
    <location>
        <begin position="49"/>
        <end position="73"/>
    </location>
</feature>
<feature type="transmembrane region" description="Helical" evidence="2">
    <location>
        <begin position="85"/>
        <end position="107"/>
    </location>
</feature>
<dbReference type="STRING" id="27342.A0A0H2RZL5"/>